<dbReference type="RefSeq" id="WP_185978800.1">
    <property type="nucleotide sequence ID" value="NZ_JACBGI020000023.1"/>
</dbReference>
<evidence type="ECO:0000256" key="5">
    <source>
        <dbReference type="ARBA" id="ARBA00023136"/>
    </source>
</evidence>
<keyword evidence="2" id="KW-1003">Cell membrane</keyword>
<feature type="transmembrane region" description="Helical" evidence="6">
    <location>
        <begin position="6"/>
        <end position="24"/>
    </location>
</feature>
<dbReference type="Pfam" id="PF00482">
    <property type="entry name" value="T2SSF"/>
    <property type="match status" value="1"/>
</dbReference>
<feature type="transmembrane region" description="Helical" evidence="6">
    <location>
        <begin position="96"/>
        <end position="116"/>
    </location>
</feature>
<dbReference type="PANTHER" id="PTHR35007">
    <property type="entry name" value="INTEGRAL MEMBRANE PROTEIN-RELATED"/>
    <property type="match status" value="1"/>
</dbReference>
<evidence type="ECO:0000256" key="4">
    <source>
        <dbReference type="ARBA" id="ARBA00022989"/>
    </source>
</evidence>
<keyword evidence="3 6" id="KW-0812">Transmembrane</keyword>
<evidence type="ECO:0000256" key="6">
    <source>
        <dbReference type="SAM" id="Phobius"/>
    </source>
</evidence>
<dbReference type="EMBL" id="JACBGI020000023">
    <property type="protein sequence ID" value="MBF6058654.1"/>
    <property type="molecule type" value="Genomic_DNA"/>
</dbReference>
<feature type="transmembrane region" description="Helical" evidence="6">
    <location>
        <begin position="268"/>
        <end position="286"/>
    </location>
</feature>
<protein>
    <submittedName>
        <fullName evidence="8">Type II secretion system F family protein</fullName>
    </submittedName>
</protein>
<evidence type="ECO:0000313" key="9">
    <source>
        <dbReference type="Proteomes" id="UP001193680"/>
    </source>
</evidence>
<accession>A0ABS0BY09</accession>
<keyword evidence="9" id="KW-1185">Reference proteome</keyword>
<organism evidence="8 9">
    <name type="scientific">Thiomicrorhabdus heinhorstiae</name>
    <dbReference type="NCBI Taxonomy" id="2748010"/>
    <lineage>
        <taxon>Bacteria</taxon>
        <taxon>Pseudomonadati</taxon>
        <taxon>Pseudomonadota</taxon>
        <taxon>Gammaproteobacteria</taxon>
        <taxon>Thiotrichales</taxon>
        <taxon>Piscirickettsiaceae</taxon>
        <taxon>Thiomicrorhabdus</taxon>
    </lineage>
</organism>
<name>A0ABS0BY09_9GAMM</name>
<comment type="caution">
    <text evidence="8">The sequence shown here is derived from an EMBL/GenBank/DDBJ whole genome shotgun (WGS) entry which is preliminary data.</text>
</comment>
<gene>
    <name evidence="8" type="ORF">H8792_009915</name>
</gene>
<keyword evidence="4 6" id="KW-1133">Transmembrane helix</keyword>
<evidence type="ECO:0000256" key="2">
    <source>
        <dbReference type="ARBA" id="ARBA00022475"/>
    </source>
</evidence>
<feature type="domain" description="Type II secretion system protein GspF" evidence="7">
    <location>
        <begin position="156"/>
        <end position="285"/>
    </location>
</feature>
<proteinExistence type="predicted"/>
<dbReference type="Proteomes" id="UP001193680">
    <property type="component" value="Unassembled WGS sequence"/>
</dbReference>
<evidence type="ECO:0000256" key="3">
    <source>
        <dbReference type="ARBA" id="ARBA00022692"/>
    </source>
</evidence>
<feature type="transmembrane region" description="Helical" evidence="6">
    <location>
        <begin position="122"/>
        <end position="138"/>
    </location>
</feature>
<evidence type="ECO:0000313" key="8">
    <source>
        <dbReference type="EMBL" id="MBF6058654.1"/>
    </source>
</evidence>
<comment type="subcellular location">
    <subcellularLocation>
        <location evidence="1">Cell membrane</location>
        <topology evidence="1">Multi-pass membrane protein</topology>
    </subcellularLocation>
</comment>
<keyword evidence="5 6" id="KW-0472">Membrane</keyword>
<dbReference type="InterPro" id="IPR018076">
    <property type="entry name" value="T2SS_GspF_dom"/>
</dbReference>
<sequence length="296" mass="34029">MLYLLLFGVAVLIFLSSWILLKALQERRNQHLQMERVKSRIGLGQELHIEHVSSERCWWCSLGRALGPRSTREIEKTQRMLVSAGFRNERYIGAYFFIKFALVLVSLLIALFIWALFAVSPVIFFVPLILLLLPEWLLKGLANKRLSRISESLPDFLDMTNVSMNSGLSYLGSIKRVSEELKELQPEICYEFEFLLDQIKIGVPRQDALRQFAIRNPTREIEGLVQVLIQNEKMGSSISDALNEFSRRMYQNRESQMEEKAAKTSAKMAMVIMPFLLAPYLILLLGERMVALGRGL</sequence>
<evidence type="ECO:0000256" key="1">
    <source>
        <dbReference type="ARBA" id="ARBA00004651"/>
    </source>
</evidence>
<dbReference type="PANTHER" id="PTHR35007:SF2">
    <property type="entry name" value="PILUS ASSEMBLE PROTEIN"/>
    <property type="match status" value="1"/>
</dbReference>
<reference evidence="8 9" key="1">
    <citation type="submission" date="2020-11" db="EMBL/GenBank/DDBJ databases">
        <title>Sulfur oxidizing isolate from Hospital Hole Sinkhole.</title>
        <authorList>
            <person name="Scott K.M."/>
        </authorList>
    </citation>
    <scope>NUCLEOTIDE SEQUENCE [LARGE SCALE GENOMIC DNA]</scope>
    <source>
        <strain evidence="8 9">HH1</strain>
    </source>
</reference>
<evidence type="ECO:0000259" key="7">
    <source>
        <dbReference type="Pfam" id="PF00482"/>
    </source>
</evidence>